<sequence length="52" mass="5857">MIITIRNKRYKLSPGLTEFIRGFQYGLGLTFCLSIGVLLVMAFMLAALRYGV</sequence>
<proteinExistence type="predicted"/>
<evidence type="ECO:0000313" key="3">
    <source>
        <dbReference type="Proteomes" id="UP000069771"/>
    </source>
</evidence>
<keyword evidence="1" id="KW-1133">Transmembrane helix</keyword>
<evidence type="ECO:0000256" key="1">
    <source>
        <dbReference type="SAM" id="Phobius"/>
    </source>
</evidence>
<accession>A0A140DVI4</accession>
<dbReference type="AlphaFoldDB" id="A0A140DVI4"/>
<keyword evidence="1" id="KW-0812">Transmembrane</keyword>
<dbReference type="RefSeq" id="WP_158507752.1">
    <property type="nucleotide sequence ID" value="NZ_CAMTBT010000021.1"/>
</dbReference>
<dbReference type="KEGG" id="fro:AALO17_15270"/>
<protein>
    <submittedName>
        <fullName evidence="2">Uncharacterized protein</fullName>
    </submittedName>
</protein>
<dbReference type="EMBL" id="CP011391">
    <property type="protein sequence ID" value="AMK54661.1"/>
    <property type="molecule type" value="Genomic_DNA"/>
</dbReference>
<organism evidence="2 3">
    <name type="scientific">Faecalibaculum rodentium</name>
    <dbReference type="NCBI Taxonomy" id="1702221"/>
    <lineage>
        <taxon>Bacteria</taxon>
        <taxon>Bacillati</taxon>
        <taxon>Bacillota</taxon>
        <taxon>Erysipelotrichia</taxon>
        <taxon>Erysipelotrichales</taxon>
        <taxon>Erysipelotrichaceae</taxon>
        <taxon>Faecalibaculum</taxon>
    </lineage>
</organism>
<keyword evidence="3" id="KW-1185">Reference proteome</keyword>
<keyword evidence="1" id="KW-0472">Membrane</keyword>
<dbReference type="GeneID" id="78479311"/>
<gene>
    <name evidence="2" type="ORF">AALO17_15270</name>
</gene>
<name>A0A140DVI4_9FIRM</name>
<reference evidence="2 3" key="1">
    <citation type="journal article" date="2016" name="Gut Pathog.">
        <title>Whole genome sequencing of "Faecalibaculum rodentium" ALO17, isolated from C57BL/6J laboratory mouse feces.</title>
        <authorList>
            <person name="Lim S."/>
            <person name="Chang D.H."/>
            <person name="Ahn S."/>
            <person name="Kim B.C."/>
        </authorList>
    </citation>
    <scope>NUCLEOTIDE SEQUENCE [LARGE SCALE GENOMIC DNA]</scope>
    <source>
        <strain evidence="2 3">Alo17</strain>
    </source>
</reference>
<evidence type="ECO:0000313" key="2">
    <source>
        <dbReference type="EMBL" id="AMK54661.1"/>
    </source>
</evidence>
<dbReference type="STRING" id="1702221.AALO17_15270"/>
<dbReference type="Proteomes" id="UP000069771">
    <property type="component" value="Chromosome"/>
</dbReference>
<feature type="transmembrane region" description="Helical" evidence="1">
    <location>
        <begin position="23"/>
        <end position="48"/>
    </location>
</feature>